<dbReference type="EMBL" id="AZFH01000198">
    <property type="protein sequence ID" value="KRL76627.1"/>
    <property type="molecule type" value="Genomic_DNA"/>
</dbReference>
<sequence>MDYIKGGGKVMAELSEARKRANKKWDEKNKEKKKLYTYRSTARSFVKNLASEQDLLELRQLIDDTLKQKSRD</sequence>
<name>A0A0R1TD84_9LACO</name>
<dbReference type="Proteomes" id="UP000051048">
    <property type="component" value="Unassembled WGS sequence"/>
</dbReference>
<proteinExistence type="predicted"/>
<gene>
    <name evidence="1" type="ORF">FC36_GL001865</name>
</gene>
<reference evidence="1 2" key="1">
    <citation type="journal article" date="2015" name="Genome Announc.">
        <title>Expanding the biotechnology potential of lactobacilli through comparative genomics of 213 strains and associated genera.</title>
        <authorList>
            <person name="Sun Z."/>
            <person name="Harris H.M."/>
            <person name="McCann A."/>
            <person name="Guo C."/>
            <person name="Argimon S."/>
            <person name="Zhang W."/>
            <person name="Yang X."/>
            <person name="Jeffery I.B."/>
            <person name="Cooney J.C."/>
            <person name="Kagawa T.F."/>
            <person name="Liu W."/>
            <person name="Song Y."/>
            <person name="Salvetti E."/>
            <person name="Wrobel A."/>
            <person name="Rasinkangas P."/>
            <person name="Parkhill J."/>
            <person name="Rea M.C."/>
            <person name="O'Sullivan O."/>
            <person name="Ritari J."/>
            <person name="Douillard F.P."/>
            <person name="Paul Ross R."/>
            <person name="Yang R."/>
            <person name="Briner A.E."/>
            <person name="Felis G.E."/>
            <person name="de Vos W.M."/>
            <person name="Barrangou R."/>
            <person name="Klaenhammer T.R."/>
            <person name="Caufield P.W."/>
            <person name="Cui Y."/>
            <person name="Zhang H."/>
            <person name="O'Toole P.W."/>
        </authorList>
    </citation>
    <scope>NUCLEOTIDE SEQUENCE [LARGE SCALE GENOMIC DNA]</scope>
    <source>
        <strain evidence="1 2">DSM 15833</strain>
    </source>
</reference>
<evidence type="ECO:0000313" key="2">
    <source>
        <dbReference type="Proteomes" id="UP000051048"/>
    </source>
</evidence>
<accession>A0A0R1TD84</accession>
<dbReference type="AlphaFoldDB" id="A0A0R1TD84"/>
<dbReference type="PATRIC" id="fig|1423740.3.peg.2013"/>
<comment type="caution">
    <text evidence="1">The sequence shown here is derived from an EMBL/GenBank/DDBJ whole genome shotgun (WGS) entry which is preliminary data.</text>
</comment>
<organism evidence="1 2">
    <name type="scientific">Ligilactobacillus equi DSM 15833 = JCM 10991</name>
    <dbReference type="NCBI Taxonomy" id="1423740"/>
    <lineage>
        <taxon>Bacteria</taxon>
        <taxon>Bacillati</taxon>
        <taxon>Bacillota</taxon>
        <taxon>Bacilli</taxon>
        <taxon>Lactobacillales</taxon>
        <taxon>Lactobacillaceae</taxon>
        <taxon>Ligilactobacillus</taxon>
    </lineage>
</organism>
<protein>
    <submittedName>
        <fullName evidence="1">Uncharacterized protein</fullName>
    </submittedName>
</protein>
<evidence type="ECO:0000313" key="1">
    <source>
        <dbReference type="EMBL" id="KRL76627.1"/>
    </source>
</evidence>